<evidence type="ECO:0000259" key="2">
    <source>
        <dbReference type="Pfam" id="PF04984"/>
    </source>
</evidence>
<comment type="similarity">
    <text evidence="1">Belongs to the myoviridae tail sheath protein family.</text>
</comment>
<evidence type="ECO:0000256" key="1">
    <source>
        <dbReference type="ARBA" id="ARBA00008005"/>
    </source>
</evidence>
<evidence type="ECO:0000313" key="6">
    <source>
        <dbReference type="Proteomes" id="UP000486760"/>
    </source>
</evidence>
<dbReference type="InterPro" id="IPR054564">
    <property type="entry name" value="Gp18_domIII_N"/>
</dbReference>
<accession>A0A7V7KJN4</accession>
<dbReference type="Pfam" id="PF04984">
    <property type="entry name" value="Phage_sheath_1"/>
    <property type="match status" value="1"/>
</dbReference>
<comment type="caution">
    <text evidence="5">The sequence shown here is derived from an EMBL/GenBank/DDBJ whole genome shotgun (WGS) entry which is preliminary data.</text>
</comment>
<sequence>MAKFLHGVEVLEIDTGPRPIQTVRSGVIGIVGTAPDAEGATAATLTLGNAPANTGILYTAIEAGTAGNNVRVRYVDPGSASATLAVTVEGNDISVALATDVEGAVSSTAADIVTAVNASAEAGALVTAAAVEGSDGTGLARARGFQSLSGGAAEPFPLNRPILVAGSRTEAARLGTSGTLPTAIDGIFDQVGAVIIVVRVEEGSDDASTMANVIGGVNSTTGDLEGVHALAGAESVVGFSPRILCAPGFTHHRDSGLRNAVVAELLGIAERLRAVIVADGPNTTDDEAQQYANDWGSARVYLVDPWVQVMQSDGSYASEPPSARVAGIIAKIDNDLGFWWSPSNKPVNGIVGTSRPVDFKLGDANSRANLLNEGGIATIIRQDGYRLWGNRSLTDDSKWHFLSVRRTADMINDSIQRAHLWAVDRNITKTYVEDVTEGVNAYIAGLVAEGALLGGRCWPDPDLNTPANIQLGKVYFNFEFTPPYPAEHITFRSMLVNDYIEEVFA</sequence>
<dbReference type="Proteomes" id="UP000486760">
    <property type="component" value="Unassembled WGS sequence"/>
</dbReference>
<dbReference type="InterPro" id="IPR052042">
    <property type="entry name" value="Tail_sheath_structural"/>
</dbReference>
<dbReference type="EMBL" id="VTPY01000001">
    <property type="protein sequence ID" value="KAA0014436.1"/>
    <property type="molecule type" value="Genomic_DNA"/>
</dbReference>
<dbReference type="RefSeq" id="WP_149326646.1">
    <property type="nucleotide sequence ID" value="NZ_VTPY01000001.1"/>
</dbReference>
<dbReference type="Pfam" id="PF17482">
    <property type="entry name" value="Phage_sheath_1C"/>
    <property type="match status" value="1"/>
</dbReference>
<dbReference type="InterPro" id="IPR020287">
    <property type="entry name" value="Tail_sheath_C"/>
</dbReference>
<feature type="domain" description="Tail sheath protein C-terminal" evidence="3">
    <location>
        <begin position="394"/>
        <end position="492"/>
    </location>
</feature>
<dbReference type="PANTHER" id="PTHR35861">
    <property type="match status" value="1"/>
</dbReference>
<feature type="domain" description="Tail sheath protein subtilisin-like" evidence="2">
    <location>
        <begin position="225"/>
        <end position="392"/>
    </location>
</feature>
<gene>
    <name evidence="5" type="ORF">F0A17_01945</name>
</gene>
<name>A0A7V7KJN4_9GAMM</name>
<proteinExistence type="inferred from homology"/>
<dbReference type="Gene3D" id="3.40.50.11780">
    <property type="match status" value="1"/>
</dbReference>
<evidence type="ECO:0000259" key="4">
    <source>
        <dbReference type="Pfam" id="PF22671"/>
    </source>
</evidence>
<evidence type="ECO:0000259" key="3">
    <source>
        <dbReference type="Pfam" id="PF17482"/>
    </source>
</evidence>
<evidence type="ECO:0000313" key="5">
    <source>
        <dbReference type="EMBL" id="KAA0014436.1"/>
    </source>
</evidence>
<feature type="domain" description="Tail sheath protein Gp18-like" evidence="4">
    <location>
        <begin position="148"/>
        <end position="200"/>
    </location>
</feature>
<dbReference type="InterPro" id="IPR035089">
    <property type="entry name" value="Phage_sheath_subtilisin"/>
</dbReference>
<keyword evidence="6" id="KW-1185">Reference proteome</keyword>
<organism evidence="5 6">
    <name type="scientific">Billgrantia pellis</name>
    <dbReference type="NCBI Taxonomy" id="2606936"/>
    <lineage>
        <taxon>Bacteria</taxon>
        <taxon>Pseudomonadati</taxon>
        <taxon>Pseudomonadota</taxon>
        <taxon>Gammaproteobacteria</taxon>
        <taxon>Oceanospirillales</taxon>
        <taxon>Halomonadaceae</taxon>
        <taxon>Billgrantia</taxon>
    </lineage>
</organism>
<dbReference type="AlphaFoldDB" id="A0A7V7KJN4"/>
<dbReference type="PANTHER" id="PTHR35861:SF1">
    <property type="entry name" value="PHAGE TAIL SHEATH PROTEIN"/>
    <property type="match status" value="1"/>
</dbReference>
<protein>
    <submittedName>
        <fullName evidence="5">Phage tail protein</fullName>
    </submittedName>
</protein>
<reference evidence="5 6" key="1">
    <citation type="submission" date="2019-08" db="EMBL/GenBank/DDBJ databases">
        <title>Bioinformatics analysis of the strain L3 and L5.</title>
        <authorList>
            <person name="Li X."/>
        </authorList>
    </citation>
    <scope>NUCLEOTIDE SEQUENCE [LARGE SCALE GENOMIC DNA]</scope>
    <source>
        <strain evidence="5 6">L5</strain>
    </source>
</reference>
<dbReference type="Pfam" id="PF22671">
    <property type="entry name" value="Gp18_domIII_N"/>
    <property type="match status" value="1"/>
</dbReference>